<proteinExistence type="predicted"/>
<dbReference type="Pfam" id="PF26006">
    <property type="entry name" value="DUF7999"/>
    <property type="match status" value="1"/>
</dbReference>
<protein>
    <recommendedName>
        <fullName evidence="1">DUF7999 domain-containing protein</fullName>
    </recommendedName>
</protein>
<name>A0A8J8TBS4_9EURY</name>
<dbReference type="InterPro" id="IPR058312">
    <property type="entry name" value="DUF7999"/>
</dbReference>
<keyword evidence="3" id="KW-1185">Reference proteome</keyword>
<comment type="caution">
    <text evidence="2">The sequence shown here is derived from an EMBL/GenBank/DDBJ whole genome shotgun (WGS) entry which is preliminary data.</text>
</comment>
<reference evidence="2" key="1">
    <citation type="submission" date="2019-02" db="EMBL/GenBank/DDBJ databases">
        <title>Halonotius sp. a new haloarchaeum isolated from saline soil.</title>
        <authorList>
            <person name="Duran-Viseras A."/>
            <person name="Sanchez-Porro C."/>
            <person name="Ventosa A."/>
        </authorList>
    </citation>
    <scope>NUCLEOTIDE SEQUENCE</scope>
    <source>
        <strain evidence="2">F15B</strain>
    </source>
</reference>
<evidence type="ECO:0000313" key="2">
    <source>
        <dbReference type="EMBL" id="TQQ79317.1"/>
    </source>
</evidence>
<evidence type="ECO:0000313" key="3">
    <source>
        <dbReference type="Proteomes" id="UP000705823"/>
    </source>
</evidence>
<feature type="domain" description="DUF7999" evidence="1">
    <location>
        <begin position="4"/>
        <end position="72"/>
    </location>
</feature>
<organism evidence="2 3">
    <name type="scientific">Halonotius terrestris</name>
    <dbReference type="NCBI Taxonomy" id="2487750"/>
    <lineage>
        <taxon>Archaea</taxon>
        <taxon>Methanobacteriati</taxon>
        <taxon>Methanobacteriota</taxon>
        <taxon>Stenosarchaea group</taxon>
        <taxon>Halobacteria</taxon>
        <taxon>Halobacteriales</taxon>
        <taxon>Haloferacaceae</taxon>
        <taxon>Halonotius</taxon>
    </lineage>
</organism>
<sequence length="74" mass="8230">MEVDCTVWRPMNSHGGVTLWETAGHRTFHVVEYARPSIRTAMARATGTTALRVRLVPLNSRGETWRAVGVTPNP</sequence>
<dbReference type="RefSeq" id="WP_142980353.1">
    <property type="nucleotide sequence ID" value="NZ_RKLU01000005.1"/>
</dbReference>
<gene>
    <name evidence="2" type="ORF">EGH24_11850</name>
</gene>
<evidence type="ECO:0000259" key="1">
    <source>
        <dbReference type="Pfam" id="PF26006"/>
    </source>
</evidence>
<dbReference type="EMBL" id="RKLU01000005">
    <property type="protein sequence ID" value="TQQ79317.1"/>
    <property type="molecule type" value="Genomic_DNA"/>
</dbReference>
<dbReference type="Proteomes" id="UP000705823">
    <property type="component" value="Unassembled WGS sequence"/>
</dbReference>
<dbReference type="AlphaFoldDB" id="A0A8J8TBS4"/>
<accession>A0A8J8TBS4</accession>
<dbReference type="OrthoDB" id="340706at2157"/>